<protein>
    <recommendedName>
        <fullName evidence="4">DUF5329 domain-containing protein</fullName>
    </recommendedName>
</protein>
<reference evidence="2 3" key="1">
    <citation type="submission" date="2022-01" db="EMBL/GenBank/DDBJ databases">
        <title>Desulfofustis limnae sp. nov., a novel mesophilic sulfate-reducing bacterium isolated from marsh soil.</title>
        <authorList>
            <person name="Watanabe M."/>
            <person name="Takahashi A."/>
            <person name="Kojima H."/>
            <person name="Fukui M."/>
        </authorList>
    </citation>
    <scope>NUCLEOTIDE SEQUENCE [LARGE SCALE GENOMIC DNA]</scope>
    <source>
        <strain evidence="2 3">PPLL</strain>
    </source>
</reference>
<dbReference type="InterPro" id="IPR035242">
    <property type="entry name" value="DUF5329"/>
</dbReference>
<keyword evidence="3" id="KW-1185">Reference proteome</keyword>
<evidence type="ECO:0000313" key="3">
    <source>
        <dbReference type="Proteomes" id="UP000830055"/>
    </source>
</evidence>
<dbReference type="RefSeq" id="WP_284151619.1">
    <property type="nucleotide sequence ID" value="NZ_AP025516.1"/>
</dbReference>
<feature type="chain" id="PRO_5047239516" description="DUF5329 domain-containing protein" evidence="1">
    <location>
        <begin position="30"/>
        <end position="148"/>
    </location>
</feature>
<dbReference type="EMBL" id="AP025516">
    <property type="protein sequence ID" value="BDD88237.1"/>
    <property type="molecule type" value="Genomic_DNA"/>
</dbReference>
<evidence type="ECO:0008006" key="4">
    <source>
        <dbReference type="Google" id="ProtNLM"/>
    </source>
</evidence>
<proteinExistence type="predicted"/>
<accession>A0ABM7WB80</accession>
<evidence type="ECO:0000313" key="2">
    <source>
        <dbReference type="EMBL" id="BDD88237.1"/>
    </source>
</evidence>
<evidence type="ECO:0000256" key="1">
    <source>
        <dbReference type="SAM" id="SignalP"/>
    </source>
</evidence>
<sequence>MEGNRRYHTRCQLLVAVLCVLFILLPSQAGTSGDQSASPKLDSSAEIRLLLDMIATSDCRFKRNGTWHQADAAARHIERKYHAVKERGLIETTVDFITYAATRSSLTGKEYLVQCGNEPAVSSARWLHATLAELRVHGTKKHAPKKVP</sequence>
<name>A0ABM7WB80_9BACT</name>
<gene>
    <name evidence="2" type="ORF">DPPLL_26020</name>
</gene>
<organism evidence="2 3">
    <name type="scientific">Desulfofustis limnaeus</name>
    <dbReference type="NCBI Taxonomy" id="2740163"/>
    <lineage>
        <taxon>Bacteria</taxon>
        <taxon>Pseudomonadati</taxon>
        <taxon>Thermodesulfobacteriota</taxon>
        <taxon>Desulfobulbia</taxon>
        <taxon>Desulfobulbales</taxon>
        <taxon>Desulfocapsaceae</taxon>
        <taxon>Desulfofustis</taxon>
    </lineage>
</organism>
<feature type="signal peptide" evidence="1">
    <location>
        <begin position="1"/>
        <end position="29"/>
    </location>
</feature>
<keyword evidence="1" id="KW-0732">Signal</keyword>
<dbReference type="Pfam" id="PF17263">
    <property type="entry name" value="DUF5329"/>
    <property type="match status" value="1"/>
</dbReference>
<dbReference type="Proteomes" id="UP000830055">
    <property type="component" value="Chromosome"/>
</dbReference>